<evidence type="ECO:0000313" key="3">
    <source>
        <dbReference type="EMBL" id="GAA1787221.1"/>
    </source>
</evidence>
<evidence type="ECO:0000313" key="4">
    <source>
        <dbReference type="Proteomes" id="UP001500851"/>
    </source>
</evidence>
<comment type="caution">
    <text evidence="3">The sequence shown here is derived from an EMBL/GenBank/DDBJ whole genome shotgun (WGS) entry which is preliminary data.</text>
</comment>
<dbReference type="EMBL" id="BAAAOB010000001">
    <property type="protein sequence ID" value="GAA1787221.1"/>
    <property type="molecule type" value="Genomic_DNA"/>
</dbReference>
<evidence type="ECO:0000259" key="2">
    <source>
        <dbReference type="SMART" id="SM00834"/>
    </source>
</evidence>
<organism evidence="3 4">
    <name type="scientific">Leucobacter iarius</name>
    <dbReference type="NCBI Taxonomy" id="333963"/>
    <lineage>
        <taxon>Bacteria</taxon>
        <taxon>Bacillati</taxon>
        <taxon>Actinomycetota</taxon>
        <taxon>Actinomycetes</taxon>
        <taxon>Micrococcales</taxon>
        <taxon>Microbacteriaceae</taxon>
        <taxon>Leucobacter</taxon>
    </lineage>
</organism>
<name>A0ABN2LG47_9MICO</name>
<sequence>MPSYSYRCDEGCRFDAIYPMAEVPSETECRSCGATARRGITAPHLSVAGSSAYQLIDRTARSAHEPQVVDRLPARGPGAAVQRTTQNPLHAKLPRS</sequence>
<protein>
    <recommendedName>
        <fullName evidence="2">Putative regulatory protein FmdB zinc ribbon domain-containing protein</fullName>
    </recommendedName>
</protein>
<reference evidence="3 4" key="1">
    <citation type="journal article" date="2019" name="Int. J. Syst. Evol. Microbiol.">
        <title>The Global Catalogue of Microorganisms (GCM) 10K type strain sequencing project: providing services to taxonomists for standard genome sequencing and annotation.</title>
        <authorList>
            <consortium name="The Broad Institute Genomics Platform"/>
            <consortium name="The Broad Institute Genome Sequencing Center for Infectious Disease"/>
            <person name="Wu L."/>
            <person name="Ma J."/>
        </authorList>
    </citation>
    <scope>NUCLEOTIDE SEQUENCE [LARGE SCALE GENOMIC DNA]</scope>
    <source>
        <strain evidence="3 4">JCM 14736</strain>
    </source>
</reference>
<dbReference type="RefSeq" id="WP_344031111.1">
    <property type="nucleotide sequence ID" value="NZ_BAAAOB010000001.1"/>
</dbReference>
<accession>A0ABN2LG47</accession>
<dbReference type="Proteomes" id="UP001500851">
    <property type="component" value="Unassembled WGS sequence"/>
</dbReference>
<evidence type="ECO:0000256" key="1">
    <source>
        <dbReference type="SAM" id="MobiDB-lite"/>
    </source>
</evidence>
<dbReference type="InterPro" id="IPR013429">
    <property type="entry name" value="Regulatory_FmdB_Zinc_ribbon"/>
</dbReference>
<feature type="domain" description="Putative regulatory protein FmdB zinc ribbon" evidence="2">
    <location>
        <begin position="1"/>
        <end position="41"/>
    </location>
</feature>
<keyword evidence="4" id="KW-1185">Reference proteome</keyword>
<proteinExistence type="predicted"/>
<feature type="region of interest" description="Disordered" evidence="1">
    <location>
        <begin position="75"/>
        <end position="96"/>
    </location>
</feature>
<dbReference type="NCBIfam" id="TIGR02605">
    <property type="entry name" value="CxxC_CxxC_SSSS"/>
    <property type="match status" value="1"/>
</dbReference>
<gene>
    <name evidence="3" type="ORF">GCM10009768_15220</name>
</gene>
<dbReference type="SMART" id="SM00834">
    <property type="entry name" value="CxxC_CXXC_SSSS"/>
    <property type="match status" value="1"/>
</dbReference>